<gene>
    <name evidence="2" type="ORF">SLI_0138</name>
</gene>
<sequence length="50" mass="5437">MADQGRLGELITEVRVSRVHLSSRRPPCMQPLPRPMSAPFPSPPARGGLS</sequence>
<evidence type="ECO:0000256" key="1">
    <source>
        <dbReference type="SAM" id="MobiDB-lite"/>
    </source>
</evidence>
<dbReference type="EMBL" id="CM001889">
    <property type="protein sequence ID" value="EOY44857.1"/>
    <property type="molecule type" value="Genomic_DNA"/>
</dbReference>
<feature type="region of interest" description="Disordered" evidence="1">
    <location>
        <begin position="22"/>
        <end position="50"/>
    </location>
</feature>
<proteinExistence type="predicted"/>
<protein>
    <submittedName>
        <fullName evidence="2">Uncharacterized protein</fullName>
    </submittedName>
</protein>
<feature type="compositionally biased region" description="Pro residues" evidence="1">
    <location>
        <begin position="28"/>
        <end position="44"/>
    </location>
</feature>
<evidence type="ECO:0000313" key="2">
    <source>
        <dbReference type="EMBL" id="EOY44857.1"/>
    </source>
</evidence>
<accession>A0A7U9DNM1</accession>
<evidence type="ECO:0000313" key="3">
    <source>
        <dbReference type="Proteomes" id="UP000014062"/>
    </source>
</evidence>
<organism evidence="2 3">
    <name type="scientific">Streptomyces lividans 1326</name>
    <dbReference type="NCBI Taxonomy" id="1200984"/>
    <lineage>
        <taxon>Bacteria</taxon>
        <taxon>Bacillati</taxon>
        <taxon>Actinomycetota</taxon>
        <taxon>Actinomycetes</taxon>
        <taxon>Kitasatosporales</taxon>
        <taxon>Streptomycetaceae</taxon>
        <taxon>Streptomyces</taxon>
    </lineage>
</organism>
<reference evidence="3" key="1">
    <citation type="journal article" date="2013" name="Genome Biol. Evol.">
        <title>The genome sequence of Streptomyces lividans 66 reveals a novel tRNA-dependent peptide biosynthetic system within a metal-related genomic island.</title>
        <authorList>
            <person name="Cruz-Morales P."/>
            <person name="Vijgenboom E."/>
            <person name="Iruegas-Bocardo F."/>
            <person name="Girard G."/>
            <person name="Yanez-Guerra L.A."/>
            <person name="Ramos-Aboites H.E."/>
            <person name="Pernodet J.L."/>
            <person name="Anne J."/>
            <person name="van Wezel G.P."/>
            <person name="Barona-Gomez F."/>
        </authorList>
    </citation>
    <scope>NUCLEOTIDE SEQUENCE [LARGE SCALE GENOMIC DNA]</scope>
    <source>
        <strain evidence="3">1326</strain>
    </source>
</reference>
<dbReference type="Proteomes" id="UP000014062">
    <property type="component" value="Chromosome"/>
</dbReference>
<dbReference type="AlphaFoldDB" id="A0A7U9DNM1"/>
<name>A0A7U9DNM1_STRLI</name>